<evidence type="ECO:0000313" key="3">
    <source>
        <dbReference type="Proteomes" id="UP000246018"/>
    </source>
</evidence>
<dbReference type="InterPro" id="IPR021449">
    <property type="entry name" value="DUF3099"/>
</dbReference>
<reference evidence="2 3" key="1">
    <citation type="submission" date="2018-04" db="EMBL/GenBank/DDBJ databases">
        <title>Genome of Nocardioides gansuensis WSJ-1.</title>
        <authorList>
            <person name="Wu S."/>
            <person name="Wang G."/>
        </authorList>
    </citation>
    <scope>NUCLEOTIDE SEQUENCE [LARGE SCALE GENOMIC DNA]</scope>
    <source>
        <strain evidence="2 3">WSJ-1</strain>
    </source>
</reference>
<keyword evidence="1" id="KW-0812">Transmembrane</keyword>
<protein>
    <submittedName>
        <fullName evidence="2">DUF3099 domain-containing protein</fullName>
    </submittedName>
</protein>
<evidence type="ECO:0000313" key="2">
    <source>
        <dbReference type="EMBL" id="PVG83841.1"/>
    </source>
</evidence>
<accession>A0A2T8FDP7</accession>
<dbReference type="Proteomes" id="UP000246018">
    <property type="component" value="Unassembled WGS sequence"/>
</dbReference>
<sequence length="96" mass="10386">MARSEAVRITTAGTSRADDIAARQKRYIISMAIRTACFIGAVAVGPGWLRWVLVAAALLLPYVAVVLANPETHKEDGFALLDGRQDKELPGPENRP</sequence>
<dbReference type="AlphaFoldDB" id="A0A2T8FDP7"/>
<evidence type="ECO:0000256" key="1">
    <source>
        <dbReference type="SAM" id="Phobius"/>
    </source>
</evidence>
<feature type="transmembrane region" description="Helical" evidence="1">
    <location>
        <begin position="51"/>
        <end position="68"/>
    </location>
</feature>
<dbReference type="EMBL" id="QDGZ01000002">
    <property type="protein sequence ID" value="PVG83841.1"/>
    <property type="molecule type" value="Genomic_DNA"/>
</dbReference>
<gene>
    <name evidence="2" type="ORF">DDE18_05925</name>
</gene>
<keyword evidence="1" id="KW-0472">Membrane</keyword>
<keyword evidence="3" id="KW-1185">Reference proteome</keyword>
<proteinExistence type="predicted"/>
<feature type="transmembrane region" description="Helical" evidence="1">
    <location>
        <begin position="27"/>
        <end position="45"/>
    </location>
</feature>
<keyword evidence="1" id="KW-1133">Transmembrane helix</keyword>
<dbReference type="RefSeq" id="WP_116571315.1">
    <property type="nucleotide sequence ID" value="NZ_QDGZ01000002.1"/>
</dbReference>
<dbReference type="Pfam" id="PF11298">
    <property type="entry name" value="DUF3099"/>
    <property type="match status" value="1"/>
</dbReference>
<comment type="caution">
    <text evidence="2">The sequence shown here is derived from an EMBL/GenBank/DDBJ whole genome shotgun (WGS) entry which is preliminary data.</text>
</comment>
<organism evidence="2 3">
    <name type="scientific">Nocardioides gansuensis</name>
    <dbReference type="NCBI Taxonomy" id="2138300"/>
    <lineage>
        <taxon>Bacteria</taxon>
        <taxon>Bacillati</taxon>
        <taxon>Actinomycetota</taxon>
        <taxon>Actinomycetes</taxon>
        <taxon>Propionibacteriales</taxon>
        <taxon>Nocardioidaceae</taxon>
        <taxon>Nocardioides</taxon>
    </lineage>
</organism>
<dbReference type="OrthoDB" id="4229919at2"/>
<name>A0A2T8FDP7_9ACTN</name>